<evidence type="ECO:0000256" key="10">
    <source>
        <dbReference type="PIRNR" id="PIRNR006268"/>
    </source>
</evidence>
<keyword evidence="5 10" id="KW-0479">Metal-binding</keyword>
<keyword evidence="12" id="KW-0732">Signal</keyword>
<dbReference type="InterPro" id="IPR003374">
    <property type="entry name" value="ApbE-like_sf"/>
</dbReference>
<evidence type="ECO:0000256" key="9">
    <source>
        <dbReference type="ARBA" id="ARBA00048540"/>
    </source>
</evidence>
<dbReference type="AlphaFoldDB" id="A0A833M9L8"/>
<feature type="binding site" evidence="11">
    <location>
        <position position="178"/>
    </location>
    <ligand>
        <name>Mg(2+)</name>
        <dbReference type="ChEBI" id="CHEBI:18420"/>
    </ligand>
</feature>
<comment type="similarity">
    <text evidence="10 12">Belongs to the ApbE family.</text>
</comment>
<feature type="binding site" evidence="11">
    <location>
        <position position="296"/>
    </location>
    <ligand>
        <name>Mg(2+)</name>
        <dbReference type="ChEBI" id="CHEBI:18420"/>
    </ligand>
</feature>
<gene>
    <name evidence="13" type="ORF">F8153_07360</name>
</gene>
<feature type="signal peptide" evidence="12">
    <location>
        <begin position="1"/>
        <end position="23"/>
    </location>
</feature>
<dbReference type="Proteomes" id="UP000465601">
    <property type="component" value="Unassembled WGS sequence"/>
</dbReference>
<evidence type="ECO:0000256" key="4">
    <source>
        <dbReference type="ARBA" id="ARBA00022679"/>
    </source>
</evidence>
<comment type="catalytic activity">
    <reaction evidence="9 10 12">
        <text>L-threonyl-[protein] + FAD = FMN-L-threonyl-[protein] + AMP + H(+)</text>
        <dbReference type="Rhea" id="RHEA:36847"/>
        <dbReference type="Rhea" id="RHEA-COMP:11060"/>
        <dbReference type="Rhea" id="RHEA-COMP:11061"/>
        <dbReference type="ChEBI" id="CHEBI:15378"/>
        <dbReference type="ChEBI" id="CHEBI:30013"/>
        <dbReference type="ChEBI" id="CHEBI:57692"/>
        <dbReference type="ChEBI" id="CHEBI:74257"/>
        <dbReference type="ChEBI" id="CHEBI:456215"/>
        <dbReference type="EC" id="2.7.1.180"/>
    </reaction>
</comment>
<dbReference type="GO" id="GO:0046872">
    <property type="term" value="F:metal ion binding"/>
    <property type="evidence" value="ECO:0007669"/>
    <property type="project" value="UniProtKB-UniRule"/>
</dbReference>
<dbReference type="RefSeq" id="WP_151865713.1">
    <property type="nucleotide sequence ID" value="NZ_WBZB01000022.1"/>
</dbReference>
<dbReference type="EMBL" id="WBZB01000022">
    <property type="protein sequence ID" value="KAB3530228.1"/>
    <property type="molecule type" value="Genomic_DNA"/>
</dbReference>
<dbReference type="PROSITE" id="PS51257">
    <property type="entry name" value="PROKAR_LIPOPROTEIN"/>
    <property type="match status" value="1"/>
</dbReference>
<keyword evidence="4 10" id="KW-0808">Transferase</keyword>
<accession>A0A833M9L8</accession>
<evidence type="ECO:0000313" key="13">
    <source>
        <dbReference type="EMBL" id="KAB3530228.1"/>
    </source>
</evidence>
<protein>
    <recommendedName>
        <fullName evidence="2 10">FAD:protein FMN transferase</fullName>
        <ecNumber evidence="1 10">2.7.1.180</ecNumber>
    </recommendedName>
    <alternativeName>
        <fullName evidence="8 10">Flavin transferase</fullName>
    </alternativeName>
</protein>
<dbReference type="PIRSF" id="PIRSF006268">
    <property type="entry name" value="ApbE"/>
    <property type="match status" value="1"/>
</dbReference>
<dbReference type="GO" id="GO:0016740">
    <property type="term" value="F:transferase activity"/>
    <property type="evidence" value="ECO:0007669"/>
    <property type="project" value="UniProtKB-UniRule"/>
</dbReference>
<dbReference type="InterPro" id="IPR024932">
    <property type="entry name" value="ApbE"/>
</dbReference>
<evidence type="ECO:0000256" key="11">
    <source>
        <dbReference type="PIRSR" id="PIRSR006268-2"/>
    </source>
</evidence>
<feature type="chain" id="PRO_5033094685" description="FAD:protein FMN transferase" evidence="12">
    <location>
        <begin position="24"/>
        <end position="348"/>
    </location>
</feature>
<evidence type="ECO:0000256" key="2">
    <source>
        <dbReference type="ARBA" id="ARBA00016337"/>
    </source>
</evidence>
<evidence type="ECO:0000256" key="12">
    <source>
        <dbReference type="RuleBase" id="RU363002"/>
    </source>
</evidence>
<dbReference type="EC" id="2.7.1.180" evidence="1 10"/>
<organism evidence="13 14">
    <name type="scientific">Alkaliphilus serpentinus</name>
    <dbReference type="NCBI Taxonomy" id="1482731"/>
    <lineage>
        <taxon>Bacteria</taxon>
        <taxon>Bacillati</taxon>
        <taxon>Bacillota</taxon>
        <taxon>Clostridia</taxon>
        <taxon>Peptostreptococcales</taxon>
        <taxon>Natronincolaceae</taxon>
        <taxon>Alkaliphilus</taxon>
    </lineage>
</organism>
<dbReference type="OrthoDB" id="9778595at2"/>
<dbReference type="Gene3D" id="3.10.520.10">
    <property type="entry name" value="ApbE-like domains"/>
    <property type="match status" value="1"/>
</dbReference>
<comment type="caution">
    <text evidence="13">The sequence shown here is derived from an EMBL/GenBank/DDBJ whole genome shotgun (WGS) entry which is preliminary data.</text>
</comment>
<dbReference type="Pfam" id="PF02424">
    <property type="entry name" value="ApbE"/>
    <property type="match status" value="1"/>
</dbReference>
<evidence type="ECO:0000313" key="14">
    <source>
        <dbReference type="Proteomes" id="UP000465601"/>
    </source>
</evidence>
<comment type="subcellular location">
    <subcellularLocation>
        <location evidence="12">Cell inner membrane</location>
        <topology evidence="12">Lipid-anchor</topology>
        <orientation evidence="12">Periplasmic side</orientation>
    </subcellularLocation>
</comment>
<keyword evidence="6 10" id="KW-0274">FAD</keyword>
<proteinExistence type="inferred from homology"/>
<dbReference type="PANTHER" id="PTHR30040">
    <property type="entry name" value="THIAMINE BIOSYNTHESIS LIPOPROTEIN APBE"/>
    <property type="match status" value="1"/>
</dbReference>
<evidence type="ECO:0000256" key="1">
    <source>
        <dbReference type="ARBA" id="ARBA00011955"/>
    </source>
</evidence>
<feature type="binding site" evidence="11">
    <location>
        <position position="292"/>
    </location>
    <ligand>
        <name>Mg(2+)</name>
        <dbReference type="ChEBI" id="CHEBI:18420"/>
    </ligand>
</feature>
<keyword evidence="7 10" id="KW-0460">Magnesium</keyword>
<keyword evidence="12" id="KW-1003">Cell membrane</keyword>
<reference evidence="13 14" key="1">
    <citation type="submission" date="2019-10" db="EMBL/GenBank/DDBJ databases">
        <title>Alkaliphilus serpentinus sp. nov. and Alkaliphilus pronyensis sp. nov., two novel anaerobic alkaliphilic species isolated from the serpentinized-hosted hydrothermal field of the Prony Bay (New Caledonia).</title>
        <authorList>
            <person name="Postec A."/>
        </authorList>
    </citation>
    <scope>NUCLEOTIDE SEQUENCE [LARGE SCALE GENOMIC DNA]</scope>
    <source>
        <strain evidence="13 14">LacT</strain>
    </source>
</reference>
<evidence type="ECO:0000256" key="8">
    <source>
        <dbReference type="ARBA" id="ARBA00031306"/>
    </source>
</evidence>
<keyword evidence="3 10" id="KW-0285">Flavoprotein</keyword>
<keyword evidence="12" id="KW-0997">Cell inner membrane</keyword>
<dbReference type="SUPFAM" id="SSF143631">
    <property type="entry name" value="ApbE-like"/>
    <property type="match status" value="1"/>
</dbReference>
<name>A0A833M9L8_9FIRM</name>
<evidence type="ECO:0000256" key="5">
    <source>
        <dbReference type="ARBA" id="ARBA00022723"/>
    </source>
</evidence>
<keyword evidence="14" id="KW-1185">Reference proteome</keyword>
<comment type="function">
    <text evidence="12">Flavin transferase that catalyzes the transfer of the FMN moiety of FAD and its covalent binding to the hydroxyl group of a threonine residue in a target flavoprotein.</text>
</comment>
<dbReference type="PANTHER" id="PTHR30040:SF2">
    <property type="entry name" value="FAD:PROTEIN FMN TRANSFERASE"/>
    <property type="match status" value="1"/>
</dbReference>
<keyword evidence="12" id="KW-0472">Membrane</keyword>
<evidence type="ECO:0000256" key="3">
    <source>
        <dbReference type="ARBA" id="ARBA00022630"/>
    </source>
</evidence>
<dbReference type="GO" id="GO:0005886">
    <property type="term" value="C:plasma membrane"/>
    <property type="evidence" value="ECO:0007669"/>
    <property type="project" value="UniProtKB-SubCell"/>
</dbReference>
<keyword evidence="12" id="KW-0449">Lipoprotein</keyword>
<sequence>MSKFSYRVLLLALLVLITSLFSACSTEPKEPVQVEDDQSILGTFGQIRVFAASEKKGIKAIEAAFKRIQYVEDTMSTSVNDSDVHQINQAAGEASVKVAPETIKVIEAGIKYHQITGGRFNILLGSLIELWGIGKPHQKVPTDVEIDEARKHIDIQQIEITNNKVHLKDSDMLMDLGGIAKGYAVDEAVKVLKDHGVKSGFVNMGGDVYAIGSKPDGSPWYIGVQNPIIGANNSIIRVPLVDRSIVTSGDYERYFVENGERYHHIIDPATGKPSRKQLVSVTILSDKGMDGDALSTAVFVMGLEEGLAFIEAQEGIDAILITKDKEVYVTTGIKDQIEIIDNQFKIAN</sequence>
<evidence type="ECO:0000256" key="7">
    <source>
        <dbReference type="ARBA" id="ARBA00022842"/>
    </source>
</evidence>
<comment type="cofactor">
    <cofactor evidence="11">
        <name>Mg(2+)</name>
        <dbReference type="ChEBI" id="CHEBI:18420"/>
    </cofactor>
    <cofactor evidence="11">
        <name>Mn(2+)</name>
        <dbReference type="ChEBI" id="CHEBI:29035"/>
    </cofactor>
    <text evidence="11">Magnesium. Can also use manganese.</text>
</comment>
<evidence type="ECO:0000256" key="6">
    <source>
        <dbReference type="ARBA" id="ARBA00022827"/>
    </source>
</evidence>